<evidence type="ECO:0000256" key="1">
    <source>
        <dbReference type="ARBA" id="ARBA00009922"/>
    </source>
</evidence>
<protein>
    <recommendedName>
        <fullName evidence="9">DNA 3'-5' helicase</fullName>
        <ecNumber evidence="9">5.6.2.4</ecNumber>
    </recommendedName>
    <alternativeName>
        <fullName evidence="10">DNA 3'-5' helicase II</fullName>
    </alternativeName>
</protein>
<name>A0A2W7HXC7_9FLAO</name>
<evidence type="ECO:0000256" key="5">
    <source>
        <dbReference type="ARBA" id="ARBA00022840"/>
    </source>
</evidence>
<dbReference type="PANTHER" id="PTHR11070">
    <property type="entry name" value="UVRD / RECB / PCRA DNA HELICASE FAMILY MEMBER"/>
    <property type="match status" value="1"/>
</dbReference>
<comment type="similarity">
    <text evidence="1">Belongs to the helicase family. UvrD subfamily.</text>
</comment>
<dbReference type="FunFam" id="1.10.486.10:FF:000003">
    <property type="entry name" value="ATP-dependent DNA helicase"/>
    <property type="match status" value="1"/>
</dbReference>
<dbReference type="RefSeq" id="WP_111541651.1">
    <property type="nucleotide sequence ID" value="NZ_QKYV01000006.1"/>
</dbReference>
<evidence type="ECO:0000256" key="4">
    <source>
        <dbReference type="ARBA" id="ARBA00022806"/>
    </source>
</evidence>
<evidence type="ECO:0000259" key="15">
    <source>
        <dbReference type="PROSITE" id="PS51217"/>
    </source>
</evidence>
<dbReference type="Pfam" id="PF21196">
    <property type="entry name" value="PcrA_UvrD_tudor"/>
    <property type="match status" value="1"/>
</dbReference>
<dbReference type="EMBL" id="QKYV01000006">
    <property type="protein sequence ID" value="PZW39236.1"/>
    <property type="molecule type" value="Genomic_DNA"/>
</dbReference>
<comment type="caution">
    <text evidence="16">The sequence shown here is derived from an EMBL/GenBank/DDBJ whole genome shotgun (WGS) entry which is preliminary data.</text>
</comment>
<proteinExistence type="inferred from homology"/>
<evidence type="ECO:0000256" key="13">
    <source>
        <dbReference type="SAM" id="MobiDB-lite"/>
    </source>
</evidence>
<keyword evidence="7" id="KW-0413">Isomerase</keyword>
<dbReference type="GO" id="GO:0016887">
    <property type="term" value="F:ATP hydrolysis activity"/>
    <property type="evidence" value="ECO:0007669"/>
    <property type="project" value="RHEA"/>
</dbReference>
<keyword evidence="6" id="KW-0238">DNA-binding</keyword>
<dbReference type="AlphaFoldDB" id="A0A2W7HXC7"/>
<feature type="region of interest" description="Disordered" evidence="13">
    <location>
        <begin position="703"/>
        <end position="722"/>
    </location>
</feature>
<evidence type="ECO:0000313" key="17">
    <source>
        <dbReference type="Proteomes" id="UP000249542"/>
    </source>
</evidence>
<keyword evidence="4 12" id="KW-0347">Helicase</keyword>
<dbReference type="Gene3D" id="1.10.10.160">
    <property type="match status" value="1"/>
</dbReference>
<dbReference type="Gene3D" id="1.10.486.10">
    <property type="entry name" value="PCRA, domain 4"/>
    <property type="match status" value="1"/>
</dbReference>
<dbReference type="PROSITE" id="PS51217">
    <property type="entry name" value="UVRD_HELICASE_CTER"/>
    <property type="match status" value="1"/>
</dbReference>
<accession>A0A2W7HXC7</accession>
<evidence type="ECO:0000256" key="12">
    <source>
        <dbReference type="PROSITE-ProRule" id="PRU00560"/>
    </source>
</evidence>
<evidence type="ECO:0000259" key="14">
    <source>
        <dbReference type="PROSITE" id="PS51198"/>
    </source>
</evidence>
<keyword evidence="3 12" id="KW-0378">Hydrolase</keyword>
<dbReference type="GO" id="GO:0005524">
    <property type="term" value="F:ATP binding"/>
    <property type="evidence" value="ECO:0007669"/>
    <property type="project" value="UniProtKB-UniRule"/>
</dbReference>
<dbReference type="GO" id="GO:0000725">
    <property type="term" value="P:recombinational repair"/>
    <property type="evidence" value="ECO:0007669"/>
    <property type="project" value="TreeGrafter"/>
</dbReference>
<evidence type="ECO:0000313" key="16">
    <source>
        <dbReference type="EMBL" id="PZW39236.1"/>
    </source>
</evidence>
<dbReference type="GO" id="GO:0003677">
    <property type="term" value="F:DNA binding"/>
    <property type="evidence" value="ECO:0007669"/>
    <property type="project" value="UniProtKB-KW"/>
</dbReference>
<evidence type="ECO:0000256" key="11">
    <source>
        <dbReference type="ARBA" id="ARBA00048988"/>
    </source>
</evidence>
<sequence length="774" mass="88626">MENYLAELNDAQRAPVLQKDGPMIVIAGAGSGKTRVLTYRIAYLMSKGVDPFNILSLTFTNKAAREMKSRISKIVGSSEAKNLWMGTFHSIFAKILRFEADKLGYPSNFTIYDTQDSQRLISAIIKELGLDKDVYKYKQVYSKISSYKNSLITVKAYFQNGELQEADAMAKRPRLGEIYQHYVDRCFKAGAMDFDDLLLKTNELITRFPEVLAKYQNRFRYILVDEYQDTNHSQYLIVRALSDKFQNICVVGDDAQSIYAFRGANINNILNFQRDYDNVEMYRLEQNYRSTKNIVEAANSIIDKNKTKLEKVVWTANDEGPKIIVNRLLTDGEEGRYVASSIFENRMEHQMKNGDFAILYRTNAQSRAMEDALRKRDIPYRIFGGLSFYQRKEIKDVLSYLRLLVNPKDEEALKRVINYPARGIGATTMDKLVLAANHYKRSIFEVIDNISKIDLKINSGTRNKLTNFANMIKSFQVMAQKEDAFSVAEAIAKKTGLIQELKKDGTPEGIARIENIEELLNGIKDFVEEQKELADAEGSLAEFLEDVALATDMDKATEDEDRVALMTIHLAKGLEYPYVYIVGLEEDLFPSGMSMNTRSELEEERRLFYVALTRAEKKAYLTYTQSRYRWGKLIDAEPSRFIEEIDDQYKEYMIPQDDYKYKPLIDSDVFGEVDKSRLRQTKPKKGTPPLAHKPSEEQLRKLRKLRPESSANSAKASSEALKLETGQMVEHMRFGKGTIIGIEGVGQDKKAEIDFENGGLKKLLLRFAKLKLLS</sequence>
<dbReference type="InterPro" id="IPR014016">
    <property type="entry name" value="UvrD-like_ATP-bd"/>
</dbReference>
<dbReference type="Pfam" id="PF13361">
    <property type="entry name" value="UvrD_C"/>
    <property type="match status" value="1"/>
</dbReference>
<comment type="catalytic activity">
    <reaction evidence="11">
        <text>ATP + H2O = ADP + phosphate + H(+)</text>
        <dbReference type="Rhea" id="RHEA:13065"/>
        <dbReference type="ChEBI" id="CHEBI:15377"/>
        <dbReference type="ChEBI" id="CHEBI:15378"/>
        <dbReference type="ChEBI" id="CHEBI:30616"/>
        <dbReference type="ChEBI" id="CHEBI:43474"/>
        <dbReference type="ChEBI" id="CHEBI:456216"/>
        <dbReference type="EC" id="5.6.2.4"/>
    </reaction>
</comment>
<dbReference type="InterPro" id="IPR014017">
    <property type="entry name" value="DNA_helicase_UvrD-like_C"/>
</dbReference>
<dbReference type="GO" id="GO:0043138">
    <property type="term" value="F:3'-5' DNA helicase activity"/>
    <property type="evidence" value="ECO:0007669"/>
    <property type="project" value="UniProtKB-EC"/>
</dbReference>
<evidence type="ECO:0000256" key="6">
    <source>
        <dbReference type="ARBA" id="ARBA00023125"/>
    </source>
</evidence>
<organism evidence="16 17">
    <name type="scientific">Mesonia algae</name>
    <dbReference type="NCBI Taxonomy" id="213248"/>
    <lineage>
        <taxon>Bacteria</taxon>
        <taxon>Pseudomonadati</taxon>
        <taxon>Bacteroidota</taxon>
        <taxon>Flavobacteriia</taxon>
        <taxon>Flavobacteriales</taxon>
        <taxon>Flavobacteriaceae</taxon>
        <taxon>Mesonia</taxon>
    </lineage>
</organism>
<evidence type="ECO:0000256" key="3">
    <source>
        <dbReference type="ARBA" id="ARBA00022801"/>
    </source>
</evidence>
<dbReference type="InterPro" id="IPR013986">
    <property type="entry name" value="DExx_box_DNA_helicase_dom_sf"/>
</dbReference>
<dbReference type="PROSITE" id="PS51198">
    <property type="entry name" value="UVRD_HELICASE_ATP_BIND"/>
    <property type="match status" value="1"/>
</dbReference>
<dbReference type="GO" id="GO:0033202">
    <property type="term" value="C:DNA helicase complex"/>
    <property type="evidence" value="ECO:0007669"/>
    <property type="project" value="TreeGrafter"/>
</dbReference>
<gene>
    <name evidence="16" type="ORF">LX95_02378</name>
</gene>
<dbReference type="Pfam" id="PF00580">
    <property type="entry name" value="UvrD-helicase"/>
    <property type="match status" value="1"/>
</dbReference>
<feature type="domain" description="UvrD-like helicase C-terminal" evidence="15">
    <location>
        <begin position="292"/>
        <end position="573"/>
    </location>
</feature>
<dbReference type="GO" id="GO:0005829">
    <property type="term" value="C:cytosol"/>
    <property type="evidence" value="ECO:0007669"/>
    <property type="project" value="TreeGrafter"/>
</dbReference>
<feature type="binding site" evidence="12">
    <location>
        <begin position="27"/>
        <end position="34"/>
    </location>
    <ligand>
        <name>ATP</name>
        <dbReference type="ChEBI" id="CHEBI:30616"/>
    </ligand>
</feature>
<evidence type="ECO:0000256" key="2">
    <source>
        <dbReference type="ARBA" id="ARBA00022741"/>
    </source>
</evidence>
<evidence type="ECO:0000256" key="9">
    <source>
        <dbReference type="ARBA" id="ARBA00034808"/>
    </source>
</evidence>
<evidence type="ECO:0000256" key="7">
    <source>
        <dbReference type="ARBA" id="ARBA00023235"/>
    </source>
</evidence>
<dbReference type="CDD" id="cd18807">
    <property type="entry name" value="SF1_C_UvrD"/>
    <property type="match status" value="1"/>
</dbReference>
<dbReference type="Proteomes" id="UP000249542">
    <property type="component" value="Unassembled WGS sequence"/>
</dbReference>
<keyword evidence="5 12" id="KW-0067">ATP-binding</keyword>
<feature type="domain" description="UvrD-like helicase ATP-binding" evidence="14">
    <location>
        <begin position="6"/>
        <end position="291"/>
    </location>
</feature>
<reference evidence="16 17" key="1">
    <citation type="submission" date="2018-06" db="EMBL/GenBank/DDBJ databases">
        <title>Genomic Encyclopedia of Archaeal and Bacterial Type Strains, Phase II (KMG-II): from individual species to whole genera.</title>
        <authorList>
            <person name="Goeker M."/>
        </authorList>
    </citation>
    <scope>NUCLEOTIDE SEQUENCE [LARGE SCALE GENOMIC DNA]</scope>
    <source>
        <strain evidence="16 17">DSM 15361</strain>
    </source>
</reference>
<dbReference type="SUPFAM" id="SSF52540">
    <property type="entry name" value="P-loop containing nucleoside triphosphate hydrolases"/>
    <property type="match status" value="1"/>
</dbReference>
<evidence type="ECO:0000256" key="10">
    <source>
        <dbReference type="ARBA" id="ARBA00034923"/>
    </source>
</evidence>
<dbReference type="EC" id="5.6.2.4" evidence="9"/>
<feature type="region of interest" description="Disordered" evidence="13">
    <location>
        <begin position="676"/>
        <end position="698"/>
    </location>
</feature>
<keyword evidence="2 12" id="KW-0547">Nucleotide-binding</keyword>
<keyword evidence="17" id="KW-1185">Reference proteome</keyword>
<feature type="compositionally biased region" description="Low complexity" evidence="13">
    <location>
        <begin position="708"/>
        <end position="722"/>
    </location>
</feature>
<comment type="catalytic activity">
    <reaction evidence="8">
        <text>Couples ATP hydrolysis with the unwinding of duplex DNA by translocating in the 3'-5' direction.</text>
        <dbReference type="EC" id="5.6.2.4"/>
    </reaction>
</comment>
<dbReference type="InterPro" id="IPR000212">
    <property type="entry name" value="DNA_helicase_UvrD/REP"/>
</dbReference>
<dbReference type="Gene3D" id="3.40.50.300">
    <property type="entry name" value="P-loop containing nucleotide triphosphate hydrolases"/>
    <property type="match status" value="2"/>
</dbReference>
<dbReference type="CDD" id="cd17932">
    <property type="entry name" value="DEXQc_UvrD"/>
    <property type="match status" value="1"/>
</dbReference>
<dbReference type="InterPro" id="IPR027417">
    <property type="entry name" value="P-loop_NTPase"/>
</dbReference>
<dbReference type="PANTHER" id="PTHR11070:SF2">
    <property type="entry name" value="ATP-DEPENDENT DNA HELICASE SRS2"/>
    <property type="match status" value="1"/>
</dbReference>
<evidence type="ECO:0000256" key="8">
    <source>
        <dbReference type="ARBA" id="ARBA00034617"/>
    </source>
</evidence>